<reference evidence="3" key="1">
    <citation type="journal article" date="2016" name="Sci. Rep.">
        <title>Evaluation of genetic diversity among strains of the human gut commensal Bifidobacterium adolescentis.</title>
        <authorList>
            <person name="Duranti S."/>
            <person name="Milani C."/>
            <person name="Lugli G.A."/>
            <person name="Mancabelli L."/>
            <person name="Turroni F."/>
            <person name="Ferrario C."/>
            <person name="Mangifesta M."/>
            <person name="Viappiani A."/>
            <person name="Sanchez B."/>
            <person name="Margolles A."/>
            <person name="van Sinderen D."/>
            <person name="Ventura M."/>
        </authorList>
    </citation>
    <scope>NUCLEOTIDE SEQUENCE</scope>
    <source>
        <strain evidence="3">703B</strain>
    </source>
</reference>
<dbReference type="RefSeq" id="WP_085347202.1">
    <property type="nucleotide sequence ID" value="NZ_CP133648.1"/>
</dbReference>
<name>A0AAF0VBS1_BIFAD</name>
<evidence type="ECO:0000313" key="4">
    <source>
        <dbReference type="EMBL" id="WNE86195.1"/>
    </source>
</evidence>
<gene>
    <name evidence="4" type="ORF">B0703_04650</name>
    <name evidence="3" type="ORF">B0703_05715</name>
</gene>
<evidence type="ECO:0000313" key="5">
    <source>
        <dbReference type="Proteomes" id="UP000193179"/>
    </source>
</evidence>
<proteinExistence type="predicted"/>
<dbReference type="SUPFAM" id="SSF49785">
    <property type="entry name" value="Galactose-binding domain-like"/>
    <property type="match status" value="1"/>
</dbReference>
<dbReference type="GO" id="GO:0016798">
    <property type="term" value="F:hydrolase activity, acting on glycosyl bonds"/>
    <property type="evidence" value="ECO:0007669"/>
    <property type="project" value="InterPro"/>
</dbReference>
<dbReference type="EMBL" id="CP133648">
    <property type="protein sequence ID" value="WNE86195.1"/>
    <property type="molecule type" value="Genomic_DNA"/>
</dbReference>
<dbReference type="InterPro" id="IPR008979">
    <property type="entry name" value="Galactose-bd-like_sf"/>
</dbReference>
<evidence type="ECO:0000259" key="2">
    <source>
        <dbReference type="Pfam" id="PF02018"/>
    </source>
</evidence>
<accession>A0AAF0VBS1</accession>
<protein>
    <submittedName>
        <fullName evidence="3">Carbohydrate binding domain-containing protein</fullName>
    </submittedName>
</protein>
<dbReference type="AlphaFoldDB" id="A0AAF0VBS1"/>
<dbReference type="Proteomes" id="UP000193179">
    <property type="component" value="Chromosome"/>
</dbReference>
<dbReference type="Gene3D" id="2.60.120.260">
    <property type="entry name" value="Galactose-binding domain-like"/>
    <property type="match status" value="1"/>
</dbReference>
<reference evidence="3" key="2">
    <citation type="submission" date="2023-09" db="EMBL/GenBank/DDBJ databases">
        <title>Ecological and genomic based identification of the Bifidobacterium adolescentis prototype of the healthy human gut microbiota.</title>
        <authorList>
            <person name="Lugli G.A."/>
            <person name="Argentini C."/>
            <person name="Tarracchini C."/>
            <person name="Fontana F."/>
            <person name="Alessandri G."/>
            <person name="Mancabelli L."/>
            <person name="Milani C."/>
            <person name="Turroni F."/>
            <person name="Ventura M."/>
        </authorList>
    </citation>
    <scope>NUCLEOTIDE SEQUENCE</scope>
    <source>
        <strain evidence="3">703B</strain>
    </source>
</reference>
<evidence type="ECO:0000256" key="1">
    <source>
        <dbReference type="ARBA" id="ARBA00022801"/>
    </source>
</evidence>
<evidence type="ECO:0000313" key="3">
    <source>
        <dbReference type="EMBL" id="WNE84512.1"/>
    </source>
</evidence>
<feature type="domain" description="CBM-cenC" evidence="2">
    <location>
        <begin position="40"/>
        <end position="161"/>
    </location>
</feature>
<dbReference type="Pfam" id="PF02018">
    <property type="entry name" value="CBM_4_9"/>
    <property type="match status" value="1"/>
</dbReference>
<dbReference type="InterPro" id="IPR003305">
    <property type="entry name" value="CenC_carb-bd"/>
</dbReference>
<dbReference type="EMBL" id="CP133648">
    <property type="protein sequence ID" value="WNE84512.1"/>
    <property type="molecule type" value="Genomic_DNA"/>
</dbReference>
<sequence>MGVCVSGVKVAGFSVGGKPVAGLAANGIVIWRRPSAEDTELIVNGGFEDGTNGWKIVGEGQVITSDITPPRAPYEGSSYFKSTRNQGGIQQRVVVDPGTTYYISFAYGCAASGRVCECLLTNGDTGDVLLSKKTGSTKAGWNLVEFDYTIPDKVTTIIFRLSENAWGRFDAVSMKKQGRIAVPASLNVLEDSQ</sequence>
<organism evidence="3 5">
    <name type="scientific">Bifidobacterium adolescentis</name>
    <dbReference type="NCBI Taxonomy" id="1680"/>
    <lineage>
        <taxon>Bacteria</taxon>
        <taxon>Bacillati</taxon>
        <taxon>Actinomycetota</taxon>
        <taxon>Actinomycetes</taxon>
        <taxon>Bifidobacteriales</taxon>
        <taxon>Bifidobacteriaceae</taxon>
        <taxon>Bifidobacterium</taxon>
    </lineage>
</organism>
<keyword evidence="1" id="KW-0378">Hydrolase</keyword>